<dbReference type="InterPro" id="IPR050194">
    <property type="entry name" value="Glycosyltransferase_grp1"/>
</dbReference>
<keyword evidence="3" id="KW-1185">Reference proteome</keyword>
<reference evidence="2" key="1">
    <citation type="submission" date="2022-05" db="EMBL/GenBank/DDBJ databases">
        <title>Sphingomonas sp. strain RP10 Genome sequencing and assembly.</title>
        <authorList>
            <person name="Kim I."/>
        </authorList>
    </citation>
    <scope>NUCLEOTIDE SEQUENCE</scope>
    <source>
        <strain evidence="2">RP10</strain>
    </source>
</reference>
<accession>A0A9X2HS45</accession>
<evidence type="ECO:0000259" key="1">
    <source>
        <dbReference type="Pfam" id="PF00534"/>
    </source>
</evidence>
<dbReference type="Proteomes" id="UP001139486">
    <property type="component" value="Unassembled WGS sequence"/>
</dbReference>
<name>A0A9X2HS45_9SPHN</name>
<protein>
    <submittedName>
        <fullName evidence="2">Glycosyltransferase</fullName>
    </submittedName>
</protein>
<dbReference type="Pfam" id="PF00534">
    <property type="entry name" value="Glycos_transf_1"/>
    <property type="match status" value="1"/>
</dbReference>
<gene>
    <name evidence="2" type="ORF">M9979_15015</name>
</gene>
<dbReference type="AlphaFoldDB" id="A0A9X2HS45"/>
<dbReference type="GO" id="GO:0016757">
    <property type="term" value="F:glycosyltransferase activity"/>
    <property type="evidence" value="ECO:0007669"/>
    <property type="project" value="InterPro"/>
</dbReference>
<dbReference type="PANTHER" id="PTHR45947">
    <property type="entry name" value="SULFOQUINOVOSYL TRANSFERASE SQD2"/>
    <property type="match status" value="1"/>
</dbReference>
<sequence length="378" mass="41134">MSCETLPRVLFVWDQFGPYHMDRCEAVGKALAGRARVVGIELSAVSLTYAWDVTGNGRHFEKHTLFGSKPTETLPVADVARALVHAVTRPDVRAVFFSGYERPSHFLAALAARACGRRAVVMLDSKYDDKPRRAALEAMKRLLMFPYSGGFAAGGRSADYLRFLGLQRRPITTGYDTVSLDRIRALAAGTTPQPWPARPFVAVARYVPKKNLAFLLHAYARFRRIDPTSRRRLILCGGGPLEGELRATAAELGLLDWVDFTGFVGQAEVALHLANAVCLLLPSIEEQWGLVVNEALAFALPVILATNVGAIDLLAVENGNAFIHAPTDHDGWARAMMAIGSEPSTWQRMTAQSAALAPLGDVGEFVSGVLPHLPFATD</sequence>
<dbReference type="InterPro" id="IPR001296">
    <property type="entry name" value="Glyco_trans_1"/>
</dbReference>
<dbReference type="RefSeq" id="WP_254290170.1">
    <property type="nucleotide sequence ID" value="NZ_JAMLDY010000021.1"/>
</dbReference>
<dbReference type="Gene3D" id="3.40.50.2000">
    <property type="entry name" value="Glycogen Phosphorylase B"/>
    <property type="match status" value="1"/>
</dbReference>
<dbReference type="SUPFAM" id="SSF53756">
    <property type="entry name" value="UDP-Glycosyltransferase/glycogen phosphorylase"/>
    <property type="match status" value="1"/>
</dbReference>
<feature type="domain" description="Glycosyl transferase family 1" evidence="1">
    <location>
        <begin position="200"/>
        <end position="351"/>
    </location>
</feature>
<dbReference type="PANTHER" id="PTHR45947:SF3">
    <property type="entry name" value="SULFOQUINOVOSYL TRANSFERASE SQD2"/>
    <property type="match status" value="1"/>
</dbReference>
<proteinExistence type="predicted"/>
<comment type="caution">
    <text evidence="2">The sequence shown here is derived from an EMBL/GenBank/DDBJ whole genome shotgun (WGS) entry which is preliminary data.</text>
</comment>
<evidence type="ECO:0000313" key="2">
    <source>
        <dbReference type="EMBL" id="MCP3736178.1"/>
    </source>
</evidence>
<evidence type="ECO:0000313" key="3">
    <source>
        <dbReference type="Proteomes" id="UP001139486"/>
    </source>
</evidence>
<organism evidence="2 3">
    <name type="scientific">Sphingomonas liriopis</name>
    <dbReference type="NCBI Taxonomy" id="2949094"/>
    <lineage>
        <taxon>Bacteria</taxon>
        <taxon>Pseudomonadati</taxon>
        <taxon>Pseudomonadota</taxon>
        <taxon>Alphaproteobacteria</taxon>
        <taxon>Sphingomonadales</taxon>
        <taxon>Sphingomonadaceae</taxon>
        <taxon>Sphingomonas</taxon>
    </lineage>
</organism>
<dbReference type="EMBL" id="JAMLDY010000021">
    <property type="protein sequence ID" value="MCP3736178.1"/>
    <property type="molecule type" value="Genomic_DNA"/>
</dbReference>